<gene>
    <name evidence="3" type="ORF">PSNMU_V1.4_AUG-EV-PASAV3_0036740</name>
</gene>
<evidence type="ECO:0000313" key="4">
    <source>
        <dbReference type="Proteomes" id="UP000291116"/>
    </source>
</evidence>
<feature type="compositionally biased region" description="Acidic residues" evidence="1">
    <location>
        <begin position="53"/>
        <end position="64"/>
    </location>
</feature>
<organism evidence="3 4">
    <name type="scientific">Pseudo-nitzschia multistriata</name>
    <dbReference type="NCBI Taxonomy" id="183589"/>
    <lineage>
        <taxon>Eukaryota</taxon>
        <taxon>Sar</taxon>
        <taxon>Stramenopiles</taxon>
        <taxon>Ochrophyta</taxon>
        <taxon>Bacillariophyta</taxon>
        <taxon>Bacillariophyceae</taxon>
        <taxon>Bacillariophycidae</taxon>
        <taxon>Bacillariales</taxon>
        <taxon>Bacillariaceae</taxon>
        <taxon>Pseudo-nitzschia</taxon>
    </lineage>
</organism>
<dbReference type="SUPFAM" id="SSF53474">
    <property type="entry name" value="alpha/beta-Hydrolases"/>
    <property type="match status" value="1"/>
</dbReference>
<name>A0A448Z4K0_9STRA</name>
<feature type="compositionally biased region" description="Polar residues" evidence="1">
    <location>
        <begin position="167"/>
        <end position="181"/>
    </location>
</feature>
<feature type="region of interest" description="Disordered" evidence="1">
    <location>
        <begin position="42"/>
        <end position="128"/>
    </location>
</feature>
<evidence type="ECO:0000256" key="1">
    <source>
        <dbReference type="SAM" id="MobiDB-lite"/>
    </source>
</evidence>
<dbReference type="Gene3D" id="3.40.50.1820">
    <property type="entry name" value="alpha/beta hydrolase"/>
    <property type="match status" value="1"/>
</dbReference>
<keyword evidence="4" id="KW-1185">Reference proteome</keyword>
<dbReference type="PANTHER" id="PTHR12277">
    <property type="entry name" value="ALPHA/BETA HYDROLASE DOMAIN-CONTAINING PROTEIN"/>
    <property type="match status" value="1"/>
</dbReference>
<feature type="chain" id="PRO_5019378121" description="Serine aminopeptidase S33 domain-containing protein" evidence="2">
    <location>
        <begin position="23"/>
        <end position="430"/>
    </location>
</feature>
<dbReference type="PANTHER" id="PTHR12277:SF81">
    <property type="entry name" value="PROTEIN ABHD13"/>
    <property type="match status" value="1"/>
</dbReference>
<feature type="region of interest" description="Disordered" evidence="1">
    <location>
        <begin position="165"/>
        <end position="207"/>
    </location>
</feature>
<accession>A0A448Z4K0</accession>
<dbReference type="Proteomes" id="UP000291116">
    <property type="component" value="Unassembled WGS sequence"/>
</dbReference>
<feature type="signal peptide" evidence="2">
    <location>
        <begin position="1"/>
        <end position="22"/>
    </location>
</feature>
<dbReference type="AlphaFoldDB" id="A0A448Z4K0"/>
<dbReference type="EMBL" id="CAACVS010000108">
    <property type="protein sequence ID" value="VEU36899.1"/>
    <property type="molecule type" value="Genomic_DNA"/>
</dbReference>
<proteinExistence type="predicted"/>
<reference evidence="3 4" key="1">
    <citation type="submission" date="2019-01" db="EMBL/GenBank/DDBJ databases">
        <authorList>
            <person name="Ferrante I. M."/>
        </authorList>
    </citation>
    <scope>NUCLEOTIDE SEQUENCE [LARGE SCALE GENOMIC DNA]</scope>
    <source>
        <strain evidence="3 4">B856</strain>
    </source>
</reference>
<dbReference type="OrthoDB" id="446723at2759"/>
<evidence type="ECO:0000256" key="2">
    <source>
        <dbReference type="SAM" id="SignalP"/>
    </source>
</evidence>
<protein>
    <recommendedName>
        <fullName evidence="5">Serine aminopeptidase S33 domain-containing protein</fullName>
    </recommendedName>
</protein>
<feature type="compositionally biased region" description="Basic and acidic residues" evidence="1">
    <location>
        <begin position="194"/>
        <end position="203"/>
    </location>
</feature>
<keyword evidence="2" id="KW-0732">Signal</keyword>
<sequence>MCCICPPAIQAIFCLWVQSGFSQGTVAGALTFFPPDPPLYRFERLDKDGNPLPEEDDGDNDENQNPENSSLANRNDNAEGVEVVTDGAYQAREGQTKKKVRSPAQQFTDQAKALRKRGKLRNARDTHDASNGVTYKLVLDPRLSPPRIDNGGTVEAIKIPTGKGISFSEQGKANSTGNENETTAKSSTTSRSKSSSDNKETHQNRSHCAAIVYRVPSSKAHTNSEGRKTMTIIYSHGNATDIGAMYPLQVILSNSLECNVVSYDYSGYGASGGVAMEANTYTDIAAVYEWTLHNVCGGDESRIILYGQSVGSGPCCHLARHVDGLAGMVLHSPFMSGMRVLTPSRALACLDIYPNIDRVAKTKCPVMVIHGRLDEEVDVGHGIAMHAAVPDHLKRDPWWVPDRGHNDITEGPGKLAEYVGRLREFLASLD</sequence>
<evidence type="ECO:0008006" key="5">
    <source>
        <dbReference type="Google" id="ProtNLM"/>
    </source>
</evidence>
<feature type="compositionally biased region" description="Low complexity" evidence="1">
    <location>
        <begin position="183"/>
        <end position="193"/>
    </location>
</feature>
<evidence type="ECO:0000313" key="3">
    <source>
        <dbReference type="EMBL" id="VEU36899.1"/>
    </source>
</evidence>
<dbReference type="InterPro" id="IPR029058">
    <property type="entry name" value="AB_hydrolase_fold"/>
</dbReference>